<dbReference type="OrthoDB" id="2929874at2"/>
<accession>A0A6L3V8T6</accession>
<feature type="chain" id="PRO_5026825435" evidence="2">
    <location>
        <begin position="33"/>
        <end position="194"/>
    </location>
</feature>
<sequence>MANQSSKHRKFLATSLTAAMVASAVAPTAGFAAEAKSFKDVPADHWAKASIDYLVGKGAIDGRPGGTFDLKSDITRGEAAKILSITLGLKIDDEAKASFKDAADHWASKYIAALQTQKEGVINGYDKDTFKPNAKITRQEMAKMVVTAYGLKLNENADVSFTDNNGWGAEFVNILASLGVVEGVAAGKFSPNEL</sequence>
<comment type="caution">
    <text evidence="4">The sequence shown here is derived from an EMBL/GenBank/DDBJ whole genome shotgun (WGS) entry which is preliminary data.</text>
</comment>
<protein>
    <submittedName>
        <fullName evidence="4">S-layer homology domain-containing protein</fullName>
    </submittedName>
</protein>
<reference evidence="4 5" key="1">
    <citation type="journal article" date="2016" name="Antonie Van Leeuwenhoek">
        <title>Bacillus depressus sp. nov., isolated from soil of a sunflower field.</title>
        <authorList>
            <person name="Wei X."/>
            <person name="Xin D."/>
            <person name="Xin Y."/>
            <person name="Zhang H."/>
            <person name="Wang T."/>
            <person name="Zhang J."/>
        </authorList>
    </citation>
    <scope>NUCLEOTIDE SEQUENCE [LARGE SCALE GENOMIC DNA]</scope>
    <source>
        <strain evidence="4 5">BZ1</strain>
    </source>
</reference>
<feature type="domain" description="SLH" evidence="3">
    <location>
        <begin position="94"/>
        <end position="159"/>
    </location>
</feature>
<dbReference type="AlphaFoldDB" id="A0A6L3V8T6"/>
<dbReference type="RefSeq" id="WP_151534710.1">
    <property type="nucleotide sequence ID" value="NZ_WBOS01000003.1"/>
</dbReference>
<evidence type="ECO:0000259" key="3">
    <source>
        <dbReference type="PROSITE" id="PS51272"/>
    </source>
</evidence>
<feature type="signal peptide" evidence="2">
    <location>
        <begin position="1"/>
        <end position="32"/>
    </location>
</feature>
<dbReference type="PROSITE" id="PS51272">
    <property type="entry name" value="SLH"/>
    <property type="match status" value="2"/>
</dbReference>
<evidence type="ECO:0000313" key="5">
    <source>
        <dbReference type="Proteomes" id="UP000481030"/>
    </source>
</evidence>
<evidence type="ECO:0000256" key="1">
    <source>
        <dbReference type="ARBA" id="ARBA00022729"/>
    </source>
</evidence>
<organism evidence="4 5">
    <name type="scientific">Cytobacillus depressus</name>
    <dbReference type="NCBI Taxonomy" id="1602942"/>
    <lineage>
        <taxon>Bacteria</taxon>
        <taxon>Bacillati</taxon>
        <taxon>Bacillota</taxon>
        <taxon>Bacilli</taxon>
        <taxon>Bacillales</taxon>
        <taxon>Bacillaceae</taxon>
        <taxon>Cytobacillus</taxon>
    </lineage>
</organism>
<dbReference type="InterPro" id="IPR001119">
    <property type="entry name" value="SLH_dom"/>
</dbReference>
<proteinExistence type="predicted"/>
<dbReference type="PANTHER" id="PTHR43308:SF1">
    <property type="entry name" value="OUTER MEMBRANE PROTEIN ALPHA"/>
    <property type="match status" value="1"/>
</dbReference>
<keyword evidence="5" id="KW-1185">Reference proteome</keyword>
<dbReference type="PANTHER" id="PTHR43308">
    <property type="entry name" value="OUTER MEMBRANE PROTEIN ALPHA-RELATED"/>
    <property type="match status" value="1"/>
</dbReference>
<dbReference type="Pfam" id="PF00395">
    <property type="entry name" value="SLH"/>
    <property type="match status" value="3"/>
</dbReference>
<gene>
    <name evidence="4" type="ORF">F7731_10400</name>
</gene>
<feature type="domain" description="SLH" evidence="3">
    <location>
        <begin position="34"/>
        <end position="93"/>
    </location>
</feature>
<evidence type="ECO:0000313" key="4">
    <source>
        <dbReference type="EMBL" id="KAB2336755.1"/>
    </source>
</evidence>
<evidence type="ECO:0000256" key="2">
    <source>
        <dbReference type="SAM" id="SignalP"/>
    </source>
</evidence>
<dbReference type="Proteomes" id="UP000481030">
    <property type="component" value="Unassembled WGS sequence"/>
</dbReference>
<name>A0A6L3V8T6_9BACI</name>
<dbReference type="InterPro" id="IPR051465">
    <property type="entry name" value="Cell_Envelope_Struct_Comp"/>
</dbReference>
<dbReference type="EMBL" id="WBOS01000003">
    <property type="protein sequence ID" value="KAB2336755.1"/>
    <property type="molecule type" value="Genomic_DNA"/>
</dbReference>
<keyword evidence="1 2" id="KW-0732">Signal</keyword>